<dbReference type="EMBL" id="LAZR01036050">
    <property type="protein sequence ID" value="KKL25872.1"/>
    <property type="molecule type" value="Genomic_DNA"/>
</dbReference>
<dbReference type="InterPro" id="IPR002514">
    <property type="entry name" value="Transposase_8"/>
</dbReference>
<dbReference type="GO" id="GO:0006313">
    <property type="term" value="P:DNA transposition"/>
    <property type="evidence" value="ECO:0007669"/>
    <property type="project" value="InterPro"/>
</dbReference>
<dbReference type="InterPro" id="IPR009057">
    <property type="entry name" value="Homeodomain-like_sf"/>
</dbReference>
<dbReference type="GO" id="GO:0004803">
    <property type="term" value="F:transposase activity"/>
    <property type="evidence" value="ECO:0007669"/>
    <property type="project" value="InterPro"/>
</dbReference>
<proteinExistence type="predicted"/>
<evidence type="ECO:0008006" key="2">
    <source>
        <dbReference type="Google" id="ProtNLM"/>
    </source>
</evidence>
<sequence>MAEVVRRRWTAGRKKDAVIRLLRGESIDEVSRDLGVETYRLENWRERAFEGIELGLKDRQGDPLNEDLDKAKKQIGELSMEVELLRSKIRRKLPLVQRRSKR</sequence>
<name>A0A0F9CHH1_9ZZZZ</name>
<reference evidence="1" key="1">
    <citation type="journal article" date="2015" name="Nature">
        <title>Complex archaea that bridge the gap between prokaryotes and eukaryotes.</title>
        <authorList>
            <person name="Spang A."/>
            <person name="Saw J.H."/>
            <person name="Jorgensen S.L."/>
            <person name="Zaremba-Niedzwiedzka K."/>
            <person name="Martijn J."/>
            <person name="Lind A.E."/>
            <person name="van Eijk R."/>
            <person name="Schleper C."/>
            <person name="Guy L."/>
            <person name="Ettema T.J."/>
        </authorList>
    </citation>
    <scope>NUCLEOTIDE SEQUENCE</scope>
</reference>
<accession>A0A0F9CHH1</accession>
<dbReference type="AlphaFoldDB" id="A0A0F9CHH1"/>
<dbReference type="Pfam" id="PF01527">
    <property type="entry name" value="HTH_Tnp_1"/>
    <property type="match status" value="1"/>
</dbReference>
<evidence type="ECO:0000313" key="1">
    <source>
        <dbReference type="EMBL" id="KKL25872.1"/>
    </source>
</evidence>
<dbReference type="SUPFAM" id="SSF46689">
    <property type="entry name" value="Homeodomain-like"/>
    <property type="match status" value="1"/>
</dbReference>
<dbReference type="GO" id="GO:0003677">
    <property type="term" value="F:DNA binding"/>
    <property type="evidence" value="ECO:0007669"/>
    <property type="project" value="InterPro"/>
</dbReference>
<gene>
    <name evidence="1" type="ORF">LCGC14_2400950</name>
</gene>
<organism evidence="1">
    <name type="scientific">marine sediment metagenome</name>
    <dbReference type="NCBI Taxonomy" id="412755"/>
    <lineage>
        <taxon>unclassified sequences</taxon>
        <taxon>metagenomes</taxon>
        <taxon>ecological metagenomes</taxon>
    </lineage>
</organism>
<protein>
    <recommendedName>
        <fullName evidence="2">Transposase IS3/IS911 family protein</fullName>
    </recommendedName>
</protein>
<comment type="caution">
    <text evidence="1">The sequence shown here is derived from an EMBL/GenBank/DDBJ whole genome shotgun (WGS) entry which is preliminary data.</text>
</comment>
<dbReference type="Gene3D" id="1.10.10.60">
    <property type="entry name" value="Homeodomain-like"/>
    <property type="match status" value="1"/>
</dbReference>